<keyword evidence="2" id="KW-0812">Transmembrane</keyword>
<evidence type="ECO:0000313" key="5">
    <source>
        <dbReference type="Proteomes" id="UP000324748"/>
    </source>
</evidence>
<evidence type="ECO:0000313" key="4">
    <source>
        <dbReference type="EMBL" id="KAA1103924.1"/>
    </source>
</evidence>
<feature type="transmembrane region" description="Helical" evidence="2">
    <location>
        <begin position="45"/>
        <end position="69"/>
    </location>
</feature>
<proteinExistence type="predicted"/>
<evidence type="ECO:0000313" key="3">
    <source>
        <dbReference type="EMBL" id="KAA1080194.1"/>
    </source>
</evidence>
<dbReference type="EMBL" id="VDEP01000442">
    <property type="protein sequence ID" value="KAA1080194.1"/>
    <property type="molecule type" value="Genomic_DNA"/>
</dbReference>
<keyword evidence="2" id="KW-0472">Membrane</keyword>
<feature type="transmembrane region" description="Helical" evidence="2">
    <location>
        <begin position="106"/>
        <end position="125"/>
    </location>
</feature>
<dbReference type="EMBL" id="VSWC01000041">
    <property type="protein sequence ID" value="KAA1103924.1"/>
    <property type="molecule type" value="Genomic_DNA"/>
</dbReference>
<name>A0A5B0PTH6_PUCGR</name>
<dbReference type="AlphaFoldDB" id="A0A5B0PTH6"/>
<accession>A0A5B0PTH6</accession>
<evidence type="ECO:0000256" key="1">
    <source>
        <dbReference type="SAM" id="MobiDB-lite"/>
    </source>
</evidence>
<feature type="transmembrane region" description="Helical" evidence="2">
    <location>
        <begin position="361"/>
        <end position="386"/>
    </location>
</feature>
<dbReference type="OrthoDB" id="2500638at2759"/>
<sequence>MSADQLTQGLSLVNSMSMTFDPYPLILQAIFDQQKKLIHPDLPRFAIILGVVHIILLVVAAVTLILKVFRRQNGERQKIWLWRKHYLADQTIPYLVPNGNFVIEPLQICGCVFYLLFVFGVYWTVKYPQSTPDVVHAGVVFWHAVALVPGSTAFWLSGWGAFYVVYLAPGQANSGRSPHKKNIIQHPLVMNTICISIPVLIAGYFLFVGIAMFIEIKQVINTYELVTLRLNQLSVGWKPNDPTSLENNRILFDIFITLSEKTNRLISMAQAEALGWATVSITMIAFYISTTIATVKLLKNSLLMAGRSQSVYQKPDPQEKSKESLNSSTASKTRDCESKSNLSGYIFKNYLSLTRLQRSYYFIYISCGIMAIVLGLNFTTSVLFAIKMKTLIQETQWQAKLIDLITCTTVMLSFSLFLQSLMLSIWG</sequence>
<feature type="transmembrane region" description="Helical" evidence="2">
    <location>
        <begin position="401"/>
        <end position="426"/>
    </location>
</feature>
<dbReference type="Proteomes" id="UP000325313">
    <property type="component" value="Unassembled WGS sequence"/>
</dbReference>
<feature type="transmembrane region" description="Helical" evidence="2">
    <location>
        <begin position="188"/>
        <end position="214"/>
    </location>
</feature>
<comment type="caution">
    <text evidence="4">The sequence shown here is derived from an EMBL/GenBank/DDBJ whole genome shotgun (WGS) entry which is preliminary data.</text>
</comment>
<feature type="region of interest" description="Disordered" evidence="1">
    <location>
        <begin position="313"/>
        <end position="336"/>
    </location>
</feature>
<evidence type="ECO:0000313" key="6">
    <source>
        <dbReference type="Proteomes" id="UP000325313"/>
    </source>
</evidence>
<feature type="transmembrane region" description="Helical" evidence="2">
    <location>
        <begin position="140"/>
        <end position="167"/>
    </location>
</feature>
<protein>
    <submittedName>
        <fullName evidence="4">Uncharacterized protein</fullName>
    </submittedName>
</protein>
<reference evidence="5 6" key="1">
    <citation type="submission" date="2019-05" db="EMBL/GenBank/DDBJ databases">
        <title>Emergence of the Ug99 lineage of the wheat stem rust pathogen through somatic hybridization.</title>
        <authorList>
            <person name="Li F."/>
            <person name="Upadhyaya N.M."/>
            <person name="Sperschneider J."/>
            <person name="Matny O."/>
            <person name="Nguyen-Phuc H."/>
            <person name="Mago R."/>
            <person name="Raley C."/>
            <person name="Miller M.E."/>
            <person name="Silverstein K.A.T."/>
            <person name="Henningsen E."/>
            <person name="Hirsch C.D."/>
            <person name="Visser B."/>
            <person name="Pretorius Z.A."/>
            <person name="Steffenson B.J."/>
            <person name="Schwessinger B."/>
            <person name="Dodds P.N."/>
            <person name="Figueroa M."/>
        </authorList>
    </citation>
    <scope>NUCLEOTIDE SEQUENCE [LARGE SCALE GENOMIC DNA]</scope>
    <source>
        <strain evidence="4">21-0</strain>
        <strain evidence="3 6">Ug99</strain>
    </source>
</reference>
<dbReference type="Proteomes" id="UP000324748">
    <property type="component" value="Unassembled WGS sequence"/>
</dbReference>
<keyword evidence="5" id="KW-1185">Reference proteome</keyword>
<gene>
    <name evidence="4" type="ORF">PGT21_004685</name>
    <name evidence="3" type="ORF">PGTUg99_021780</name>
</gene>
<feature type="transmembrane region" description="Helical" evidence="2">
    <location>
        <begin position="273"/>
        <end position="298"/>
    </location>
</feature>
<keyword evidence="2" id="KW-1133">Transmembrane helix</keyword>
<evidence type="ECO:0000256" key="2">
    <source>
        <dbReference type="SAM" id="Phobius"/>
    </source>
</evidence>
<organism evidence="4 5">
    <name type="scientific">Puccinia graminis f. sp. tritici</name>
    <dbReference type="NCBI Taxonomy" id="56615"/>
    <lineage>
        <taxon>Eukaryota</taxon>
        <taxon>Fungi</taxon>
        <taxon>Dikarya</taxon>
        <taxon>Basidiomycota</taxon>
        <taxon>Pucciniomycotina</taxon>
        <taxon>Pucciniomycetes</taxon>
        <taxon>Pucciniales</taxon>
        <taxon>Pucciniaceae</taxon>
        <taxon>Puccinia</taxon>
    </lineage>
</organism>